<accession>A0ABP4C3L8</accession>
<dbReference type="Proteomes" id="UP001500665">
    <property type="component" value="Unassembled WGS sequence"/>
</dbReference>
<feature type="region of interest" description="Disordered" evidence="1">
    <location>
        <begin position="188"/>
        <end position="209"/>
    </location>
</feature>
<evidence type="ECO:0000256" key="2">
    <source>
        <dbReference type="SAM" id="Phobius"/>
    </source>
</evidence>
<dbReference type="PANTHER" id="PTHR38588:SF1">
    <property type="entry name" value="BLL0334 PROTEIN"/>
    <property type="match status" value="1"/>
</dbReference>
<evidence type="ECO:0000256" key="1">
    <source>
        <dbReference type="SAM" id="MobiDB-lite"/>
    </source>
</evidence>
<feature type="transmembrane region" description="Helical" evidence="2">
    <location>
        <begin position="277"/>
        <end position="295"/>
    </location>
</feature>
<name>A0ABP4C3L8_9ACTN</name>
<protein>
    <recommendedName>
        <fullName evidence="5">Carbon monoxide dehydrogenase subunit G</fullName>
    </recommendedName>
</protein>
<keyword evidence="2" id="KW-0472">Membrane</keyword>
<dbReference type="PANTHER" id="PTHR38588">
    <property type="entry name" value="BLL0334 PROTEIN"/>
    <property type="match status" value="1"/>
</dbReference>
<dbReference type="InterPro" id="IPR023393">
    <property type="entry name" value="START-like_dom_sf"/>
</dbReference>
<dbReference type="Gene3D" id="3.30.530.20">
    <property type="match status" value="1"/>
</dbReference>
<sequence>MELDHEFTVATDADTAWPVLLDVERLHPLMPGAVYESGSDGEYRGRLKVKFGPTTITYRGTVRLAVVDDLTRTAILEVSAREARGQGTVTGSFQAVVLPATDSSARVALHTRLTFTEGRAATLGASLVHDTGAKLLTRFAANLNTLLTTAPEPKPVRPEPITTEPERAESAAPTEPEPIVVEIEQAAPAATAEPGPIASAEPEPIAAEPERAEPVAAAEPEPVVVERAEPLVSVETVEAEVSVEARSGAAGRVAERGGDDALELYELTERAGRLRRVLPLVGVLVLLLVVARRLVRRD</sequence>
<organism evidence="3 4">
    <name type="scientific">Actinocorallia libanotica</name>
    <dbReference type="NCBI Taxonomy" id="46162"/>
    <lineage>
        <taxon>Bacteria</taxon>
        <taxon>Bacillati</taxon>
        <taxon>Actinomycetota</taxon>
        <taxon>Actinomycetes</taxon>
        <taxon>Streptosporangiales</taxon>
        <taxon>Thermomonosporaceae</taxon>
        <taxon>Actinocorallia</taxon>
    </lineage>
</organism>
<dbReference type="InterPro" id="IPR010419">
    <property type="entry name" value="CO_DH_gsu"/>
</dbReference>
<proteinExistence type="predicted"/>
<comment type="caution">
    <text evidence="3">The sequence shown here is derived from an EMBL/GenBank/DDBJ whole genome shotgun (WGS) entry which is preliminary data.</text>
</comment>
<evidence type="ECO:0000313" key="3">
    <source>
        <dbReference type="EMBL" id="GAA0959560.1"/>
    </source>
</evidence>
<keyword evidence="2" id="KW-0812">Transmembrane</keyword>
<evidence type="ECO:0008006" key="5">
    <source>
        <dbReference type="Google" id="ProtNLM"/>
    </source>
</evidence>
<keyword evidence="2" id="KW-1133">Transmembrane helix</keyword>
<gene>
    <name evidence="3" type="ORF">GCM10009550_49530</name>
</gene>
<evidence type="ECO:0000313" key="4">
    <source>
        <dbReference type="Proteomes" id="UP001500665"/>
    </source>
</evidence>
<dbReference type="CDD" id="cd07823">
    <property type="entry name" value="SRPBCC_5"/>
    <property type="match status" value="1"/>
</dbReference>
<feature type="region of interest" description="Disordered" evidence="1">
    <location>
        <begin position="149"/>
        <end position="175"/>
    </location>
</feature>
<dbReference type="Pfam" id="PF06240">
    <property type="entry name" value="COXG"/>
    <property type="match status" value="1"/>
</dbReference>
<keyword evidence="4" id="KW-1185">Reference proteome</keyword>
<dbReference type="EMBL" id="BAAAHH010000022">
    <property type="protein sequence ID" value="GAA0959560.1"/>
    <property type="molecule type" value="Genomic_DNA"/>
</dbReference>
<dbReference type="SUPFAM" id="SSF55961">
    <property type="entry name" value="Bet v1-like"/>
    <property type="match status" value="1"/>
</dbReference>
<reference evidence="4" key="1">
    <citation type="journal article" date="2019" name="Int. J. Syst. Evol. Microbiol.">
        <title>The Global Catalogue of Microorganisms (GCM) 10K type strain sequencing project: providing services to taxonomists for standard genome sequencing and annotation.</title>
        <authorList>
            <consortium name="The Broad Institute Genomics Platform"/>
            <consortium name="The Broad Institute Genome Sequencing Center for Infectious Disease"/>
            <person name="Wu L."/>
            <person name="Ma J."/>
        </authorList>
    </citation>
    <scope>NUCLEOTIDE SEQUENCE [LARGE SCALE GENOMIC DNA]</scope>
    <source>
        <strain evidence="4">JCM 10696</strain>
    </source>
</reference>
<feature type="compositionally biased region" description="Low complexity" evidence="1">
    <location>
        <begin position="192"/>
        <end position="207"/>
    </location>
</feature>